<feature type="signal peptide" evidence="2">
    <location>
        <begin position="1"/>
        <end position="38"/>
    </location>
</feature>
<dbReference type="Proteomes" id="UP001230504">
    <property type="component" value="Unassembled WGS sequence"/>
</dbReference>
<feature type="compositionally biased region" description="Polar residues" evidence="1">
    <location>
        <begin position="117"/>
        <end position="129"/>
    </location>
</feature>
<name>A0AAD8PV99_9PEZI</name>
<evidence type="ECO:0000313" key="3">
    <source>
        <dbReference type="EMBL" id="KAK1580754.1"/>
    </source>
</evidence>
<evidence type="ECO:0000256" key="1">
    <source>
        <dbReference type="SAM" id="MobiDB-lite"/>
    </source>
</evidence>
<feature type="chain" id="PRO_5042188545" evidence="2">
    <location>
        <begin position="39"/>
        <end position="129"/>
    </location>
</feature>
<proteinExistence type="predicted"/>
<dbReference type="GeneID" id="85436497"/>
<feature type="region of interest" description="Disordered" evidence="1">
    <location>
        <begin position="109"/>
        <end position="129"/>
    </location>
</feature>
<evidence type="ECO:0000256" key="2">
    <source>
        <dbReference type="SAM" id="SignalP"/>
    </source>
</evidence>
<reference evidence="3" key="1">
    <citation type="submission" date="2021-06" db="EMBL/GenBank/DDBJ databases">
        <title>Comparative genomics, transcriptomics and evolutionary studies reveal genomic signatures of adaptation to plant cell wall in hemibiotrophic fungi.</title>
        <authorList>
            <consortium name="DOE Joint Genome Institute"/>
            <person name="Baroncelli R."/>
            <person name="Diaz J.F."/>
            <person name="Benocci T."/>
            <person name="Peng M."/>
            <person name="Battaglia E."/>
            <person name="Haridas S."/>
            <person name="Andreopoulos W."/>
            <person name="Labutti K."/>
            <person name="Pangilinan J."/>
            <person name="Floch G.L."/>
            <person name="Makela M.R."/>
            <person name="Henrissat B."/>
            <person name="Grigoriev I.V."/>
            <person name="Crouch J.A."/>
            <person name="De Vries R.P."/>
            <person name="Sukno S.A."/>
            <person name="Thon M.R."/>
        </authorList>
    </citation>
    <scope>NUCLEOTIDE SEQUENCE</scope>
    <source>
        <strain evidence="3">CBS 125086</strain>
    </source>
</reference>
<evidence type="ECO:0000313" key="4">
    <source>
        <dbReference type="Proteomes" id="UP001230504"/>
    </source>
</evidence>
<keyword evidence="2" id="KW-0732">Signal</keyword>
<dbReference type="EMBL" id="JAHLJV010000052">
    <property type="protein sequence ID" value="KAK1580754.1"/>
    <property type="molecule type" value="Genomic_DNA"/>
</dbReference>
<sequence length="129" mass="14311">MRGTPESEVTSGVTVACSMIRWLLLALFSLQSAHFGSGREAQDDGQGLGARWARPWAADCHGVGWSVALRGGGGGLWDVNGKTQYDWREWHMSRSKLRFRVSQSVIGWDRGGKRRASPSSYPYTRQHSS</sequence>
<comment type="caution">
    <text evidence="3">The sequence shown here is derived from an EMBL/GenBank/DDBJ whole genome shotgun (WGS) entry which is preliminary data.</text>
</comment>
<keyword evidence="4" id="KW-1185">Reference proteome</keyword>
<dbReference type="RefSeq" id="XP_060411771.1">
    <property type="nucleotide sequence ID" value="XM_060552257.1"/>
</dbReference>
<dbReference type="AlphaFoldDB" id="A0AAD8PV99"/>
<protein>
    <submittedName>
        <fullName evidence="3">Uncharacterized protein</fullName>
    </submittedName>
</protein>
<organism evidence="3 4">
    <name type="scientific">Colletotrichum navitas</name>
    <dbReference type="NCBI Taxonomy" id="681940"/>
    <lineage>
        <taxon>Eukaryota</taxon>
        <taxon>Fungi</taxon>
        <taxon>Dikarya</taxon>
        <taxon>Ascomycota</taxon>
        <taxon>Pezizomycotina</taxon>
        <taxon>Sordariomycetes</taxon>
        <taxon>Hypocreomycetidae</taxon>
        <taxon>Glomerellales</taxon>
        <taxon>Glomerellaceae</taxon>
        <taxon>Colletotrichum</taxon>
        <taxon>Colletotrichum graminicola species complex</taxon>
    </lineage>
</organism>
<gene>
    <name evidence="3" type="ORF">LY79DRAFT_296938</name>
</gene>
<accession>A0AAD8PV99</accession>